<evidence type="ECO:0000313" key="2">
    <source>
        <dbReference type="EMBL" id="QPS09653.1"/>
    </source>
</evidence>
<gene>
    <name evidence="2" type="ORF">I6G66_06425</name>
</gene>
<dbReference type="EMBL" id="CP065668">
    <property type="protein sequence ID" value="QPS09653.1"/>
    <property type="molecule type" value="Genomic_DNA"/>
</dbReference>
<dbReference type="PROSITE" id="PS51257">
    <property type="entry name" value="PROKAR_LIPOPROTEIN"/>
    <property type="match status" value="1"/>
</dbReference>
<keyword evidence="1" id="KW-0732">Signal</keyword>
<feature type="chain" id="PRO_5032807599" description="Lipoprotein" evidence="1">
    <location>
        <begin position="20"/>
        <end position="128"/>
    </location>
</feature>
<proteinExistence type="predicted"/>
<feature type="signal peptide" evidence="1">
    <location>
        <begin position="1"/>
        <end position="19"/>
    </location>
</feature>
<reference evidence="2 3" key="1">
    <citation type="submission" date="2020-12" db="EMBL/GenBank/DDBJ databases">
        <title>FDA dAtabase for Regulatory Grade micrObial Sequences (FDA-ARGOS): Supporting development and validation of Infectious Disease Dx tests.</title>
        <authorList>
            <person name="Sproer C."/>
            <person name="Gronow S."/>
            <person name="Severitt S."/>
            <person name="Schroder I."/>
            <person name="Tallon L."/>
            <person name="Sadzewicz L."/>
            <person name="Zhao X."/>
            <person name="Boylan J."/>
            <person name="Ott S."/>
            <person name="Bowen H."/>
            <person name="Vavikolanu K."/>
            <person name="Mehta A."/>
            <person name="Aluvathingal J."/>
            <person name="Nadendla S."/>
            <person name="Lowell S."/>
            <person name="Myers T."/>
            <person name="Yan Y."/>
            <person name="Sichtig H."/>
        </authorList>
    </citation>
    <scope>NUCLEOTIDE SEQUENCE [LARGE SCALE GENOMIC DNA]</scope>
    <source>
        <strain evidence="2 3">FDAARGOS_909</strain>
    </source>
</reference>
<dbReference type="Gene3D" id="3.30.110.70">
    <property type="entry name" value="Hypothetical protein apc22750. Chain B"/>
    <property type="match status" value="1"/>
</dbReference>
<protein>
    <recommendedName>
        <fullName evidence="4">Lipoprotein</fullName>
    </recommendedName>
</protein>
<evidence type="ECO:0000256" key="1">
    <source>
        <dbReference type="SAM" id="SignalP"/>
    </source>
</evidence>
<organism evidence="2 3">
    <name type="scientific">Delftia acidovorans</name>
    <name type="common">Pseudomonas acidovorans</name>
    <name type="synonym">Comamonas acidovorans</name>
    <dbReference type="NCBI Taxonomy" id="80866"/>
    <lineage>
        <taxon>Bacteria</taxon>
        <taxon>Pseudomonadati</taxon>
        <taxon>Pseudomonadota</taxon>
        <taxon>Betaproteobacteria</taxon>
        <taxon>Burkholderiales</taxon>
        <taxon>Comamonadaceae</taxon>
        <taxon>Delftia</taxon>
    </lineage>
</organism>
<dbReference type="Proteomes" id="UP000594778">
    <property type="component" value="Chromosome"/>
</dbReference>
<name>A0A7T2S6F6_DELAC</name>
<evidence type="ECO:0008006" key="4">
    <source>
        <dbReference type="Google" id="ProtNLM"/>
    </source>
</evidence>
<dbReference type="AlphaFoldDB" id="A0A7T2S6F6"/>
<accession>A0A7T2S6F6</accession>
<evidence type="ECO:0000313" key="3">
    <source>
        <dbReference type="Proteomes" id="UP000594778"/>
    </source>
</evidence>
<sequence length="128" mass="13935">MRVKILCSILLCMSMTGCATWSTSSVDNSAADITAGQGPKKQPSQIQVTESDITDRKYRMLGDISVMVNKTTLFHPDPTREMVTEKLKEKASEMGADAVVLARYGKGGISLMSWGSLEGKGRAIKFDE</sequence>
<dbReference type="RefSeq" id="WP_197956503.1">
    <property type="nucleotide sequence ID" value="NZ_CP065668.1"/>
</dbReference>